<dbReference type="OrthoDB" id="10036721at2759"/>
<evidence type="ECO:0000256" key="1">
    <source>
        <dbReference type="SAM" id="SignalP"/>
    </source>
</evidence>
<dbReference type="GO" id="GO:0005975">
    <property type="term" value="P:carbohydrate metabolic process"/>
    <property type="evidence" value="ECO:0007669"/>
    <property type="project" value="InterPro"/>
</dbReference>
<dbReference type="InterPro" id="IPR012341">
    <property type="entry name" value="6hp_glycosidase-like_sf"/>
</dbReference>
<feature type="signal peptide" evidence="1">
    <location>
        <begin position="1"/>
        <end position="19"/>
    </location>
</feature>
<dbReference type="PANTHER" id="PTHR34987:SF6">
    <property type="entry name" value="ALPHA-L-RHAMNOSIDASE SIX-HAIRPIN GLYCOSIDASE DOMAIN-CONTAINING PROTEIN"/>
    <property type="match status" value="1"/>
</dbReference>
<protein>
    <submittedName>
        <fullName evidence="2">Uncharacterized protein</fullName>
    </submittedName>
</protein>
<comment type="caution">
    <text evidence="2">The sequence shown here is derived from an EMBL/GenBank/DDBJ whole genome shotgun (WGS) entry which is preliminary data.</text>
</comment>
<name>H0EZP2_GLAL7</name>
<accession>H0EZP2</accession>
<dbReference type="InParanoid" id="H0EZP2"/>
<dbReference type="Gene3D" id="1.50.10.10">
    <property type="match status" value="2"/>
</dbReference>
<evidence type="ECO:0000313" key="2">
    <source>
        <dbReference type="EMBL" id="EHK96005.1"/>
    </source>
</evidence>
<sequence>MNLILTLTVVASVAQKSLATVPYSNYILAPESRTIYPPRIHQVNGTLTNSKSLIGGPNGTATFNGVSSITFDYTKNIGGVVSVKVGKSSSPDAFVGLTYTESSLWINGQGSDATADAGLDEVIWLPVGEGPGTYTVERKYDRGAFRYLSVVSNSSATIDVQGVSVYYTAAPAQDLRGYSGYFHSNDELLNRVWYAVTWYNNATITEGRSAMTDGAKRDREVWPGDIHWDNFKRGLAWSLSYIDETGLMNVTSSADWLRVGMGGHDGNAWAVKANLTLSTAQSSAITNALKSRWGTYGAPSPEAGVPLTISPFIGSFELEAHFIGQETQDALDLIRLQWGFMLNDPRPTSLMSFYIAGLHLTSSIGRTWKISPALGDLTDVDAGFETPLGKFSSTLRR</sequence>
<keyword evidence="3" id="KW-1185">Reference proteome</keyword>
<reference evidence="2 3" key="1">
    <citation type="journal article" date="2012" name="Eukaryot. Cell">
        <title>Genome sequence of the fungus Glarea lozoyensis: the first genome sequence of a species from the Helotiaceae family.</title>
        <authorList>
            <person name="Youssar L."/>
            <person name="Gruening B.A."/>
            <person name="Erxleben A."/>
            <person name="Guenther S."/>
            <person name="Huettel W."/>
        </authorList>
    </citation>
    <scope>NUCLEOTIDE SEQUENCE [LARGE SCALE GENOMIC DNA]</scope>
    <source>
        <strain evidence="3">ATCC 74030 / MF5533</strain>
    </source>
</reference>
<keyword evidence="1" id="KW-0732">Signal</keyword>
<proteinExistence type="predicted"/>
<organism evidence="2 3">
    <name type="scientific">Glarea lozoyensis (strain ATCC 74030 / MF5533)</name>
    <dbReference type="NCBI Taxonomy" id="1104152"/>
    <lineage>
        <taxon>Eukaryota</taxon>
        <taxon>Fungi</taxon>
        <taxon>Dikarya</taxon>
        <taxon>Ascomycota</taxon>
        <taxon>Pezizomycotina</taxon>
        <taxon>Leotiomycetes</taxon>
        <taxon>Helotiales</taxon>
        <taxon>Helotiaceae</taxon>
        <taxon>Glarea</taxon>
    </lineage>
</organism>
<feature type="chain" id="PRO_5003532928" evidence="1">
    <location>
        <begin position="20"/>
        <end position="397"/>
    </location>
</feature>
<dbReference type="Proteomes" id="UP000005446">
    <property type="component" value="Unassembled WGS sequence"/>
</dbReference>
<gene>
    <name evidence="2" type="ORF">M7I_8318</name>
</gene>
<dbReference type="HOGENOM" id="CLU_785623_0_0_1"/>
<evidence type="ECO:0000313" key="3">
    <source>
        <dbReference type="Proteomes" id="UP000005446"/>
    </source>
</evidence>
<dbReference type="PANTHER" id="PTHR34987">
    <property type="entry name" value="C, PUTATIVE (AFU_ORTHOLOGUE AFUA_3G02880)-RELATED"/>
    <property type="match status" value="1"/>
</dbReference>
<dbReference type="AlphaFoldDB" id="H0EZP2"/>
<dbReference type="EMBL" id="AGUE01000297">
    <property type="protein sequence ID" value="EHK96005.1"/>
    <property type="molecule type" value="Genomic_DNA"/>
</dbReference>